<dbReference type="NCBIfam" id="TIGR01930">
    <property type="entry name" value="AcCoA-C-Actrans"/>
    <property type="match status" value="1"/>
</dbReference>
<feature type="domain" description="Thiolase C-terminal" evidence="8">
    <location>
        <begin position="264"/>
        <end position="380"/>
    </location>
</feature>
<dbReference type="InterPro" id="IPR020617">
    <property type="entry name" value="Thiolase_C"/>
</dbReference>
<keyword evidence="10" id="KW-1185">Reference proteome</keyword>
<comment type="similarity">
    <text evidence="1 6">Belongs to the thiolase-like superfamily. Thiolase family.</text>
</comment>
<evidence type="ECO:0000313" key="10">
    <source>
        <dbReference type="Proteomes" id="UP001500280"/>
    </source>
</evidence>
<feature type="domain" description="Thiolase N-terminal" evidence="7">
    <location>
        <begin position="5"/>
        <end position="255"/>
    </location>
</feature>
<evidence type="ECO:0000259" key="7">
    <source>
        <dbReference type="Pfam" id="PF00108"/>
    </source>
</evidence>
<dbReference type="Pfam" id="PF00108">
    <property type="entry name" value="Thiolase_N"/>
    <property type="match status" value="1"/>
</dbReference>
<dbReference type="InterPro" id="IPR016039">
    <property type="entry name" value="Thiolase-like"/>
</dbReference>
<protein>
    <recommendedName>
        <fullName evidence="5">Probable acetyl-CoA acetyltransferase</fullName>
        <ecNumber evidence="2">2.3.1.9</ecNumber>
    </recommendedName>
</protein>
<evidence type="ECO:0000259" key="8">
    <source>
        <dbReference type="Pfam" id="PF02803"/>
    </source>
</evidence>
<organism evidence="9 10">
    <name type="scientific">Kribbella yunnanensis</name>
    <dbReference type="NCBI Taxonomy" id="190194"/>
    <lineage>
        <taxon>Bacteria</taxon>
        <taxon>Bacillati</taxon>
        <taxon>Actinomycetota</taxon>
        <taxon>Actinomycetes</taxon>
        <taxon>Propionibacteriales</taxon>
        <taxon>Kribbellaceae</taxon>
        <taxon>Kribbella</taxon>
    </lineage>
</organism>
<sequence>MSDLFITHALRTPIGTAGKAFRDLTAADLGAAVLKELTRRLPADQIEDVVLGNCMGPGGNVARVAALTAGIADHVPAITVDRQCASGLAAIQLAAAAHGDGGGGGSRATGVEAAAAEGGFVVAGGVESASTAPWRFWPAVGEGEPVRYERAPFAPADRDPEMGVAADVLAELHGITRERQDEYAARSHERAAAAQLAGAFDDEIVPVGGQTTDERVRRGLTTRRLAKLPAVFRAGGTVTAGNSCGINDGAAVVALSHTGPGLKVLAAASAGVDPTTPGLGLVPAVQRVLRATGLSIEQIDVWEFNEAFAGQVLACCDVLGLPDERVCAQGGALALGHPWGASGAVLAVRLFSQLVTQQSGRYGVAAIAAGGGQGTAILVEACR</sequence>
<evidence type="ECO:0000313" key="9">
    <source>
        <dbReference type="EMBL" id="GAA1703566.1"/>
    </source>
</evidence>
<dbReference type="RefSeq" id="WP_344158895.1">
    <property type="nucleotide sequence ID" value="NZ_BAAANF010000019.1"/>
</dbReference>
<accession>A0ABN2IF97</accession>
<dbReference type="PANTHER" id="PTHR18919">
    <property type="entry name" value="ACETYL-COA C-ACYLTRANSFERASE"/>
    <property type="match status" value="1"/>
</dbReference>
<dbReference type="PIRSF" id="PIRSF000429">
    <property type="entry name" value="Ac-CoA_Ac_transf"/>
    <property type="match status" value="1"/>
</dbReference>
<dbReference type="EC" id="2.3.1.9" evidence="2"/>
<dbReference type="SUPFAM" id="SSF53901">
    <property type="entry name" value="Thiolase-like"/>
    <property type="match status" value="2"/>
</dbReference>
<keyword evidence="3 6" id="KW-0808">Transferase</keyword>
<dbReference type="PANTHER" id="PTHR18919:SF107">
    <property type="entry name" value="ACETYL-COA ACETYLTRANSFERASE, CYTOSOLIC"/>
    <property type="match status" value="1"/>
</dbReference>
<evidence type="ECO:0000256" key="4">
    <source>
        <dbReference type="ARBA" id="ARBA00023315"/>
    </source>
</evidence>
<reference evidence="9 10" key="1">
    <citation type="journal article" date="2019" name="Int. J. Syst. Evol. Microbiol.">
        <title>The Global Catalogue of Microorganisms (GCM) 10K type strain sequencing project: providing services to taxonomists for standard genome sequencing and annotation.</title>
        <authorList>
            <consortium name="The Broad Institute Genomics Platform"/>
            <consortium name="The Broad Institute Genome Sequencing Center for Infectious Disease"/>
            <person name="Wu L."/>
            <person name="Ma J."/>
        </authorList>
    </citation>
    <scope>NUCLEOTIDE SEQUENCE [LARGE SCALE GENOMIC DNA]</scope>
    <source>
        <strain evidence="9 10">JCM 14307</strain>
    </source>
</reference>
<dbReference type="Gene3D" id="3.40.47.10">
    <property type="match status" value="1"/>
</dbReference>
<name>A0ABN2IF97_9ACTN</name>
<gene>
    <name evidence="9" type="ORF">GCM10009745_58780</name>
</gene>
<evidence type="ECO:0000256" key="6">
    <source>
        <dbReference type="RuleBase" id="RU003557"/>
    </source>
</evidence>
<dbReference type="CDD" id="cd00751">
    <property type="entry name" value="thiolase"/>
    <property type="match status" value="1"/>
</dbReference>
<dbReference type="Proteomes" id="UP001500280">
    <property type="component" value="Unassembled WGS sequence"/>
</dbReference>
<proteinExistence type="inferred from homology"/>
<dbReference type="Pfam" id="PF02803">
    <property type="entry name" value="Thiolase_C"/>
    <property type="match status" value="1"/>
</dbReference>
<evidence type="ECO:0000256" key="3">
    <source>
        <dbReference type="ARBA" id="ARBA00022679"/>
    </source>
</evidence>
<dbReference type="EMBL" id="BAAANF010000019">
    <property type="protein sequence ID" value="GAA1703566.1"/>
    <property type="molecule type" value="Genomic_DNA"/>
</dbReference>
<evidence type="ECO:0000256" key="2">
    <source>
        <dbReference type="ARBA" id="ARBA00012705"/>
    </source>
</evidence>
<comment type="caution">
    <text evidence="9">The sequence shown here is derived from an EMBL/GenBank/DDBJ whole genome shotgun (WGS) entry which is preliminary data.</text>
</comment>
<keyword evidence="4 6" id="KW-0012">Acyltransferase</keyword>
<evidence type="ECO:0000256" key="1">
    <source>
        <dbReference type="ARBA" id="ARBA00010982"/>
    </source>
</evidence>
<dbReference type="InterPro" id="IPR020616">
    <property type="entry name" value="Thiolase_N"/>
</dbReference>
<dbReference type="InterPro" id="IPR002155">
    <property type="entry name" value="Thiolase"/>
</dbReference>
<evidence type="ECO:0000256" key="5">
    <source>
        <dbReference type="ARBA" id="ARBA00040529"/>
    </source>
</evidence>